<evidence type="ECO:0000256" key="3">
    <source>
        <dbReference type="ARBA" id="ARBA00023235"/>
    </source>
</evidence>
<accession>A0A098S2P4</accession>
<dbReference type="SMART" id="SM00363">
    <property type="entry name" value="S4"/>
    <property type="match status" value="1"/>
</dbReference>
<dbReference type="NCBIfam" id="TIGR00005">
    <property type="entry name" value="rluA_subfam"/>
    <property type="match status" value="1"/>
</dbReference>
<evidence type="ECO:0000256" key="5">
    <source>
        <dbReference type="PROSITE-ProRule" id="PRU00182"/>
    </source>
</evidence>
<dbReference type="InterPro" id="IPR050188">
    <property type="entry name" value="RluA_PseudoU_synthase"/>
</dbReference>
<keyword evidence="2 5" id="KW-0694">RNA-binding</keyword>
<feature type="domain" description="RNA-binding S4" evidence="7">
    <location>
        <begin position="34"/>
        <end position="101"/>
    </location>
</feature>
<evidence type="ECO:0000256" key="1">
    <source>
        <dbReference type="ARBA" id="ARBA00010876"/>
    </source>
</evidence>
<gene>
    <name evidence="8" type="ORF">IX84_23400</name>
</gene>
<evidence type="ECO:0000256" key="2">
    <source>
        <dbReference type="ARBA" id="ARBA00022884"/>
    </source>
</evidence>
<dbReference type="InterPro" id="IPR036986">
    <property type="entry name" value="S4_RNA-bd_sf"/>
</dbReference>
<comment type="similarity">
    <text evidence="1 6">Belongs to the pseudouridine synthase RluA family.</text>
</comment>
<dbReference type="GO" id="GO:0003723">
    <property type="term" value="F:RNA binding"/>
    <property type="evidence" value="ECO:0007669"/>
    <property type="project" value="UniProtKB-KW"/>
</dbReference>
<protein>
    <recommendedName>
        <fullName evidence="6">Pseudouridine synthase</fullName>
        <ecNumber evidence="6">5.4.99.-</ecNumber>
    </recommendedName>
</protein>
<comment type="caution">
    <text evidence="8">The sequence shown here is derived from an EMBL/GenBank/DDBJ whole genome shotgun (WGS) entry which is preliminary data.</text>
</comment>
<dbReference type="STRING" id="1524460.IX84_23400"/>
<comment type="catalytic activity">
    <reaction evidence="6">
        <text>a uridine in RNA = a pseudouridine in RNA</text>
        <dbReference type="Rhea" id="RHEA:48348"/>
        <dbReference type="Rhea" id="RHEA-COMP:12068"/>
        <dbReference type="Rhea" id="RHEA-COMP:12069"/>
        <dbReference type="ChEBI" id="CHEBI:65314"/>
        <dbReference type="ChEBI" id="CHEBI:65315"/>
    </reaction>
</comment>
<keyword evidence="3 6" id="KW-0413">Isomerase</keyword>
<dbReference type="InterPro" id="IPR002942">
    <property type="entry name" value="S4_RNA-bd"/>
</dbReference>
<dbReference type="SUPFAM" id="SSF55174">
    <property type="entry name" value="Alpha-L RNA-binding motif"/>
    <property type="match status" value="1"/>
</dbReference>
<dbReference type="FunFam" id="3.30.2350.10:FF:000006">
    <property type="entry name" value="Pseudouridine synthase"/>
    <property type="match status" value="1"/>
</dbReference>
<comment type="function">
    <text evidence="6">Responsible for synthesis of pseudouridine from uracil.</text>
</comment>
<keyword evidence="9" id="KW-1185">Reference proteome</keyword>
<dbReference type="CDD" id="cd02869">
    <property type="entry name" value="PseudoU_synth_RluA_like"/>
    <property type="match status" value="1"/>
</dbReference>
<dbReference type="SUPFAM" id="SSF55120">
    <property type="entry name" value="Pseudouridine synthase"/>
    <property type="match status" value="1"/>
</dbReference>
<dbReference type="GO" id="GO:0120159">
    <property type="term" value="F:rRNA pseudouridine synthase activity"/>
    <property type="evidence" value="ECO:0007669"/>
    <property type="project" value="UniProtKB-ARBA"/>
</dbReference>
<evidence type="ECO:0000256" key="4">
    <source>
        <dbReference type="PIRSR" id="PIRSR606225-1"/>
    </source>
</evidence>
<dbReference type="CDD" id="cd00165">
    <property type="entry name" value="S4"/>
    <property type="match status" value="1"/>
</dbReference>
<organism evidence="8 9">
    <name type="scientific">Phaeodactylibacter xiamenensis</name>
    <dbReference type="NCBI Taxonomy" id="1524460"/>
    <lineage>
        <taxon>Bacteria</taxon>
        <taxon>Pseudomonadati</taxon>
        <taxon>Bacteroidota</taxon>
        <taxon>Saprospiria</taxon>
        <taxon>Saprospirales</taxon>
        <taxon>Haliscomenobacteraceae</taxon>
        <taxon>Phaeodactylibacter</taxon>
    </lineage>
</organism>
<dbReference type="InterPro" id="IPR020103">
    <property type="entry name" value="PsdUridine_synth_cat_dom_sf"/>
</dbReference>
<dbReference type="Gene3D" id="3.10.290.10">
    <property type="entry name" value="RNA-binding S4 domain"/>
    <property type="match status" value="1"/>
</dbReference>
<dbReference type="Pfam" id="PF00849">
    <property type="entry name" value="PseudoU_synth_2"/>
    <property type="match status" value="1"/>
</dbReference>
<dbReference type="GO" id="GO:0000455">
    <property type="term" value="P:enzyme-directed rRNA pseudouridine synthesis"/>
    <property type="evidence" value="ECO:0007669"/>
    <property type="project" value="TreeGrafter"/>
</dbReference>
<sequence>MPKKQAVEKAMEDNTSDEYFEHKVIKADPKQSMIRIDKFLNDKLQHVSRSRVQDAIKLGSITVSGKQVKPNYRIKPGDEIEVVVPQHYAEKASFVKPQNIPLDIRYEDDDLLIVHKPAGMVVHPGVGNPDGTLVNALAYHFNFEELPVLEGNTHQQVGLVHRIDKDTSGLLVVAKTDYAMTHLARQFFEHTIDRRYVAMVWGGFEEEQGTIRGNVGRHPRFRQKHTVFPEGEGGKWAVTHYRVLEDLYYVSLVECKLETGRTHQIRVHMKHIGHPLFNDLKYGGDQIVKGTVFSKYKSFVENTFQVLPRQALHAKSLGFTHPATKERMHFESELPEEFEQALERWRTYLRDRQAKKQL</sequence>
<evidence type="ECO:0000313" key="8">
    <source>
        <dbReference type="EMBL" id="KGE86088.1"/>
    </source>
</evidence>
<dbReference type="Proteomes" id="UP000029736">
    <property type="component" value="Unassembled WGS sequence"/>
</dbReference>
<evidence type="ECO:0000256" key="6">
    <source>
        <dbReference type="RuleBase" id="RU362028"/>
    </source>
</evidence>
<dbReference type="Pfam" id="PF01479">
    <property type="entry name" value="S4"/>
    <property type="match status" value="1"/>
</dbReference>
<reference evidence="8 9" key="1">
    <citation type="journal article" date="2014" name="Int. J. Syst. Evol. Microbiol.">
        <title>Phaeodactylibacter xiamenensis gen. nov., sp. nov., a member of the family Saprospiraceae isolated from the marine alga Phaeodactylum tricornutum.</title>
        <authorList>
            <person name="Chen Z.Jr."/>
            <person name="Lei X."/>
            <person name="Lai Q."/>
            <person name="Li Y."/>
            <person name="Zhang B."/>
            <person name="Zhang J."/>
            <person name="Zhang H."/>
            <person name="Yang L."/>
            <person name="Zheng W."/>
            <person name="Tian Y."/>
            <person name="Yu Z."/>
            <person name="Xu H.Jr."/>
            <person name="Zheng T."/>
        </authorList>
    </citation>
    <scope>NUCLEOTIDE SEQUENCE [LARGE SCALE GENOMIC DNA]</scope>
    <source>
        <strain evidence="8 9">KD52</strain>
    </source>
</reference>
<dbReference type="PANTHER" id="PTHR21600:SF44">
    <property type="entry name" value="RIBOSOMAL LARGE SUBUNIT PSEUDOURIDINE SYNTHASE D"/>
    <property type="match status" value="1"/>
</dbReference>
<evidence type="ECO:0000313" key="9">
    <source>
        <dbReference type="Proteomes" id="UP000029736"/>
    </source>
</evidence>
<dbReference type="EC" id="5.4.99.-" evidence="6"/>
<dbReference type="InterPro" id="IPR006225">
    <property type="entry name" value="PsdUridine_synth_RluC/D"/>
</dbReference>
<dbReference type="InterPro" id="IPR006145">
    <property type="entry name" value="PsdUridine_synth_RsuA/RluA"/>
</dbReference>
<name>A0A098S2P4_9BACT</name>
<dbReference type="AlphaFoldDB" id="A0A098S2P4"/>
<dbReference type="PROSITE" id="PS50889">
    <property type="entry name" value="S4"/>
    <property type="match status" value="1"/>
</dbReference>
<dbReference type="InterPro" id="IPR006224">
    <property type="entry name" value="PsdUridine_synth_RluA-like_CS"/>
</dbReference>
<dbReference type="EMBL" id="JPOS01000082">
    <property type="protein sequence ID" value="KGE86088.1"/>
    <property type="molecule type" value="Genomic_DNA"/>
</dbReference>
<dbReference type="PROSITE" id="PS01129">
    <property type="entry name" value="PSI_RLU"/>
    <property type="match status" value="1"/>
</dbReference>
<dbReference type="PANTHER" id="PTHR21600">
    <property type="entry name" value="MITOCHONDRIAL RNA PSEUDOURIDINE SYNTHASE"/>
    <property type="match status" value="1"/>
</dbReference>
<evidence type="ECO:0000259" key="7">
    <source>
        <dbReference type="SMART" id="SM00363"/>
    </source>
</evidence>
<proteinExistence type="inferred from homology"/>
<dbReference type="Gene3D" id="3.30.2350.10">
    <property type="entry name" value="Pseudouridine synthase"/>
    <property type="match status" value="1"/>
</dbReference>
<feature type="active site" evidence="4">
    <location>
        <position position="164"/>
    </location>
</feature>